<sequence>MSDDVVKCLETPQNTRVHSRTPSASLMDKAPFAGFLFPDLRAIYSLKLHELPEIACTEVTLFGFEIYIVEQWALERKHSTIITSYTGNSQDIVRAVKFALPESQQYWPRAFKEYYEELIQYSAPKWTEDGTLFVSTSSEIPSALNLLHVECGDLRKIWDVFKVNIGLKRLQCGGRSALLLCEPSGASCEKFTQLYKVAAPATSSQEQEYSYSTHAVVELITLVQISLVYFNLLDSRCKDGILCTSTENAIKDWWSIYGTLYLGCDRPRHEGPLGPTTVAGLISLVLTIFFKLTVVNCMPTKEPFDEGSFRSGLYLFQKKYGLFKANVKTLSVLDPILISKLFEVTPKASNTDIFKIKKVVKSTVQDIAGKGNPMQLSNGILTTDLDYLTRNVHGSILCFLWRGKSAKQPAQRKKPKARFSEAVFNKGDPTDQILKSNVVATKGNNELWADSQEKLSREDKYQTYDFEHNSAKKDGVGNHRENTSHRKESVSKPDKQNIYFRTELHRRSSTPYLPQDVNLLQIDYENIPPTTCPLNALETRRNSFSVIQDAVELWRYPFEPSPIKSARNVLFMEKSIKSQSKALNEAREHACSETSDHREPVRQVYTRLNFKLKELEQLRDTLSGKHSLVLSDMSELDSLASKLKYDLRSLEARMRDVDERMAQFRSKINSMAWTMENSKTSHLMTSSLYSNPKKLDGYARDILERANKFRSSGVILNLWNNAGDLSSLFLREAHRYWVILSKQFVPQKLSGQYRAERSHK</sequence>
<dbReference type="InterPro" id="IPR038919">
    <property type="entry name" value="STB2/STB2"/>
</dbReference>
<evidence type="ECO:0000259" key="3">
    <source>
        <dbReference type="Pfam" id="PF25995"/>
    </source>
</evidence>
<dbReference type="AlphaFoldDB" id="A0A1G4J0N1"/>
<proteinExistence type="predicted"/>
<name>A0A1G4J0N1_9SACH</name>
<evidence type="ECO:0000256" key="2">
    <source>
        <dbReference type="SAM" id="MobiDB-lite"/>
    </source>
</evidence>
<dbReference type="OrthoDB" id="19806at2759"/>
<keyword evidence="1" id="KW-0175">Coiled coil</keyword>
<dbReference type="GO" id="GO:0070822">
    <property type="term" value="C:Sin3-type complex"/>
    <property type="evidence" value="ECO:0007669"/>
    <property type="project" value="TreeGrafter"/>
</dbReference>
<dbReference type="PANTHER" id="PTHR31011">
    <property type="entry name" value="PROTEIN STB2-RELATED"/>
    <property type="match status" value="1"/>
</dbReference>
<keyword evidence="5" id="KW-1185">Reference proteome</keyword>
<dbReference type="InterPro" id="IPR059025">
    <property type="entry name" value="STB6_N"/>
</dbReference>
<accession>A0A1G4J0N1</accession>
<feature type="domain" description="STB6-like N-terminal" evidence="3">
    <location>
        <begin position="35"/>
        <end position="170"/>
    </location>
</feature>
<gene>
    <name evidence="4" type="ORF">LAME_0C03840G</name>
</gene>
<feature type="coiled-coil region" evidence="1">
    <location>
        <begin position="640"/>
        <end position="667"/>
    </location>
</feature>
<reference evidence="5" key="1">
    <citation type="submission" date="2016-03" db="EMBL/GenBank/DDBJ databases">
        <authorList>
            <person name="Devillers Hugo."/>
        </authorList>
    </citation>
    <scope>NUCLEOTIDE SEQUENCE [LARGE SCALE GENOMIC DNA]</scope>
</reference>
<evidence type="ECO:0000313" key="5">
    <source>
        <dbReference type="Proteomes" id="UP000191144"/>
    </source>
</evidence>
<evidence type="ECO:0000313" key="4">
    <source>
        <dbReference type="EMBL" id="SCU83063.1"/>
    </source>
</evidence>
<dbReference type="PANTHER" id="PTHR31011:SF2">
    <property type="entry name" value="PROTEIN STB2-RELATED"/>
    <property type="match status" value="1"/>
</dbReference>
<organism evidence="4 5">
    <name type="scientific">Lachancea meyersii CBS 8951</name>
    <dbReference type="NCBI Taxonomy" id="1266667"/>
    <lineage>
        <taxon>Eukaryota</taxon>
        <taxon>Fungi</taxon>
        <taxon>Dikarya</taxon>
        <taxon>Ascomycota</taxon>
        <taxon>Saccharomycotina</taxon>
        <taxon>Saccharomycetes</taxon>
        <taxon>Saccharomycetales</taxon>
        <taxon>Saccharomycetaceae</taxon>
        <taxon>Lachancea</taxon>
    </lineage>
</organism>
<dbReference type="Pfam" id="PF25995">
    <property type="entry name" value="STB6_N"/>
    <property type="match status" value="1"/>
</dbReference>
<protein>
    <submittedName>
        <fullName evidence="4">LAME_0C03840g1_1</fullName>
    </submittedName>
</protein>
<dbReference type="Proteomes" id="UP000191144">
    <property type="component" value="Chromosome C"/>
</dbReference>
<evidence type="ECO:0000256" key="1">
    <source>
        <dbReference type="SAM" id="Coils"/>
    </source>
</evidence>
<dbReference type="EMBL" id="LT598479">
    <property type="protein sequence ID" value="SCU83063.1"/>
    <property type="molecule type" value="Genomic_DNA"/>
</dbReference>
<feature type="region of interest" description="Disordered" evidence="2">
    <location>
        <begin position="467"/>
        <end position="493"/>
    </location>
</feature>